<evidence type="ECO:0000256" key="1">
    <source>
        <dbReference type="SAM" id="MobiDB-lite"/>
    </source>
</evidence>
<dbReference type="Proteomes" id="UP000094527">
    <property type="component" value="Unassembled WGS sequence"/>
</dbReference>
<protein>
    <submittedName>
        <fullName evidence="2">Uncharacterized protein</fullName>
    </submittedName>
</protein>
<feature type="region of interest" description="Disordered" evidence="1">
    <location>
        <begin position="1"/>
        <end position="25"/>
    </location>
</feature>
<dbReference type="EMBL" id="LJIJ01001816">
    <property type="protein sequence ID" value="ODM90733.1"/>
    <property type="molecule type" value="Genomic_DNA"/>
</dbReference>
<reference evidence="2 3" key="1">
    <citation type="journal article" date="2016" name="Genome Biol. Evol.">
        <title>Gene Family Evolution Reflects Adaptation to Soil Environmental Stressors in the Genome of the Collembolan Orchesella cincta.</title>
        <authorList>
            <person name="Faddeeva-Vakhrusheva A."/>
            <person name="Derks M.F."/>
            <person name="Anvar S.Y."/>
            <person name="Agamennone V."/>
            <person name="Suring W."/>
            <person name="Smit S."/>
            <person name="van Straalen N.M."/>
            <person name="Roelofs D."/>
        </authorList>
    </citation>
    <scope>NUCLEOTIDE SEQUENCE [LARGE SCALE GENOMIC DNA]</scope>
    <source>
        <tissue evidence="2">Mixed pool</tissue>
    </source>
</reference>
<gene>
    <name evidence="2" type="ORF">Ocin01_15949</name>
</gene>
<proteinExistence type="predicted"/>
<comment type="caution">
    <text evidence="2">The sequence shown here is derived from an EMBL/GenBank/DDBJ whole genome shotgun (WGS) entry which is preliminary data.</text>
</comment>
<organism evidence="2 3">
    <name type="scientific">Orchesella cincta</name>
    <name type="common">Springtail</name>
    <name type="synonym">Podura cincta</name>
    <dbReference type="NCBI Taxonomy" id="48709"/>
    <lineage>
        <taxon>Eukaryota</taxon>
        <taxon>Metazoa</taxon>
        <taxon>Ecdysozoa</taxon>
        <taxon>Arthropoda</taxon>
        <taxon>Hexapoda</taxon>
        <taxon>Collembola</taxon>
        <taxon>Entomobryomorpha</taxon>
        <taxon>Entomobryoidea</taxon>
        <taxon>Orchesellidae</taxon>
        <taxon>Orchesellinae</taxon>
        <taxon>Orchesella</taxon>
    </lineage>
</organism>
<feature type="compositionally biased region" description="Low complexity" evidence="1">
    <location>
        <begin position="1"/>
        <end position="16"/>
    </location>
</feature>
<accession>A0A1D2MCN9</accession>
<evidence type="ECO:0000313" key="2">
    <source>
        <dbReference type="EMBL" id="ODM90733.1"/>
    </source>
</evidence>
<evidence type="ECO:0000313" key="3">
    <source>
        <dbReference type="Proteomes" id="UP000094527"/>
    </source>
</evidence>
<sequence>MGGKSSKNSAKAAQASLDQRYPGDPFQRAGVVVASTKNCDIIRTPCKPLVHSRTCVYLVHFTYFDSSPALNTDKHVCFFSPFSFQP</sequence>
<dbReference type="AlphaFoldDB" id="A0A1D2MCN9"/>
<name>A0A1D2MCN9_ORCCI</name>
<keyword evidence="3" id="KW-1185">Reference proteome</keyword>